<evidence type="ECO:0000256" key="2">
    <source>
        <dbReference type="SAM" id="SignalP"/>
    </source>
</evidence>
<evidence type="ECO:0000313" key="3">
    <source>
        <dbReference type="EMBL" id="MBB3898906.1"/>
    </source>
</evidence>
<name>A0A840AED0_9PROT</name>
<evidence type="ECO:0000256" key="1">
    <source>
        <dbReference type="ARBA" id="ARBA00006987"/>
    </source>
</evidence>
<dbReference type="InterPro" id="IPR042100">
    <property type="entry name" value="Bug_dom1"/>
</dbReference>
<evidence type="ECO:0000313" key="4">
    <source>
        <dbReference type="Proteomes" id="UP000553193"/>
    </source>
</evidence>
<keyword evidence="3" id="KW-0675">Receptor</keyword>
<feature type="signal peptide" evidence="2">
    <location>
        <begin position="1"/>
        <end position="19"/>
    </location>
</feature>
<dbReference type="Pfam" id="PF03401">
    <property type="entry name" value="TctC"/>
    <property type="match status" value="1"/>
</dbReference>
<dbReference type="RefSeq" id="WP_184384147.1">
    <property type="nucleotide sequence ID" value="NZ_JACIDJ010000003.1"/>
</dbReference>
<dbReference type="PANTHER" id="PTHR42928">
    <property type="entry name" value="TRICARBOXYLATE-BINDING PROTEIN"/>
    <property type="match status" value="1"/>
</dbReference>
<dbReference type="AlphaFoldDB" id="A0A840AED0"/>
<dbReference type="PANTHER" id="PTHR42928:SF5">
    <property type="entry name" value="BLR1237 PROTEIN"/>
    <property type="match status" value="1"/>
</dbReference>
<organism evidence="3 4">
    <name type="scientific">Roseococcus suduntuyensis</name>
    <dbReference type="NCBI Taxonomy" id="455361"/>
    <lineage>
        <taxon>Bacteria</taxon>
        <taxon>Pseudomonadati</taxon>
        <taxon>Pseudomonadota</taxon>
        <taxon>Alphaproteobacteria</taxon>
        <taxon>Acetobacterales</taxon>
        <taxon>Roseomonadaceae</taxon>
        <taxon>Roseococcus</taxon>
    </lineage>
</organism>
<comment type="similarity">
    <text evidence="1">Belongs to the UPF0065 (bug) family.</text>
</comment>
<reference evidence="3 4" key="1">
    <citation type="submission" date="2020-08" db="EMBL/GenBank/DDBJ databases">
        <title>Genomic Encyclopedia of Type Strains, Phase IV (KMG-IV): sequencing the most valuable type-strain genomes for metagenomic binning, comparative biology and taxonomic classification.</title>
        <authorList>
            <person name="Goeker M."/>
        </authorList>
    </citation>
    <scope>NUCLEOTIDE SEQUENCE [LARGE SCALE GENOMIC DNA]</scope>
    <source>
        <strain evidence="3 4">DSM 19979</strain>
    </source>
</reference>
<dbReference type="Proteomes" id="UP000553193">
    <property type="component" value="Unassembled WGS sequence"/>
</dbReference>
<keyword evidence="4" id="KW-1185">Reference proteome</keyword>
<comment type="caution">
    <text evidence="3">The sequence shown here is derived from an EMBL/GenBank/DDBJ whole genome shotgun (WGS) entry which is preliminary data.</text>
</comment>
<protein>
    <submittedName>
        <fullName evidence="3">Tripartite-type tricarboxylate transporter receptor subunit TctC</fullName>
    </submittedName>
</protein>
<dbReference type="EMBL" id="JACIDJ010000003">
    <property type="protein sequence ID" value="MBB3898906.1"/>
    <property type="molecule type" value="Genomic_DNA"/>
</dbReference>
<feature type="chain" id="PRO_5032444966" evidence="2">
    <location>
        <begin position="20"/>
        <end position="318"/>
    </location>
</feature>
<proteinExistence type="inferred from homology"/>
<dbReference type="CDD" id="cd07012">
    <property type="entry name" value="PBP2_Bug_TTT"/>
    <property type="match status" value="1"/>
</dbReference>
<keyword evidence="2" id="KW-0732">Signal</keyword>
<accession>A0A840AED0</accession>
<dbReference type="InterPro" id="IPR005064">
    <property type="entry name" value="BUG"/>
</dbReference>
<dbReference type="Gene3D" id="3.40.190.150">
    <property type="entry name" value="Bordetella uptake gene, domain 1"/>
    <property type="match status" value="1"/>
</dbReference>
<gene>
    <name evidence="3" type="ORF">GGQ83_002349</name>
</gene>
<sequence length="318" mass="33981">MRWLLLVMLLLPCPGVAAARAEPAEAWPTRDIRIIVPFPPGDAADSEARRLAGHYTEVFGVNFVVDNRPGVSGRMGTEISARLASDGYTLIMTASGPLTLVPQILGAGYDPLVSFEPVLLPAAMPLLLLAPDGPAYARVQDLVLRARGQRRGLAACSTGIATPSHIAAVLFARSLDLDFVHVPYRGSYAAMTDVMAARCDMLFDNAASAGRHARAGRVRAVAITTDAPQTAWPGVPALEGVRLSTFSVLVAPGGTHRLIVSQLNDIGRRFLARPEERARILAEGGAPLDLAPSQIRSYLRQEIAGWNAILRGIDLARD</sequence>
<dbReference type="Gene3D" id="3.40.190.10">
    <property type="entry name" value="Periplasmic binding protein-like II"/>
    <property type="match status" value="1"/>
</dbReference>